<dbReference type="AlphaFoldDB" id="A0AA88F6T3"/>
<dbReference type="InterPro" id="IPR039448">
    <property type="entry name" value="Beta_helix"/>
</dbReference>
<evidence type="ECO:0000313" key="3">
    <source>
        <dbReference type="Proteomes" id="UP000473658"/>
    </source>
</evidence>
<dbReference type="Proteomes" id="UP000473658">
    <property type="component" value="Unassembled WGS sequence"/>
</dbReference>
<feature type="domain" description="Right handed beta helix" evidence="1">
    <location>
        <begin position="93"/>
        <end position="307"/>
    </location>
</feature>
<gene>
    <name evidence="2" type="ORF">DXM27_05075</name>
</gene>
<reference evidence="2 3" key="1">
    <citation type="submission" date="2018-08" db="EMBL/GenBank/DDBJ databases">
        <title>Crown Gall in kiwifruit.</title>
        <authorList>
            <person name="Visnovsky S.B."/>
            <person name="Pitman A.R."/>
        </authorList>
    </citation>
    <scope>NUCLEOTIDE SEQUENCE [LARGE SCALE GENOMIC DNA]</scope>
    <source>
        <strain evidence="2 3">SBV_302_78_2</strain>
    </source>
</reference>
<evidence type="ECO:0000313" key="2">
    <source>
        <dbReference type="EMBL" id="KAA3504587.1"/>
    </source>
</evidence>
<evidence type="ECO:0000259" key="1">
    <source>
        <dbReference type="Pfam" id="PF13229"/>
    </source>
</evidence>
<sequence length="378" mass="40260">MTFTAVGDGLTDDTDALNSFIAASDYGTIPPGCYRTTAPLVFRNGQRIEFSGDASIIKPDGNVTDKVLDLTGVCHTSIAHLRVQPPANADLKCISLDACQNVTIERVRFQGGGGYPIFINGSLDCQIDDIHIAGGYLKSGIQVNDSKNVTVSRPKVYAGNAGWYGIQSIRGANIKFKGGYVERTPNVYFGIHTWGTNFGVVEDCHVENTRREAIAAGGCSIGVKIINNHCIWSENLGVGDFGISVAGDSSNATVADFLIEGNTTINSAHDGIAVAGWAQRGLVRGNTIRDSCMANADSFHAGIKLYGWNRNGGDLAMTTDVQVSDNEISRIGSPGLFYSVYEHPETGVVARNAVSRNKTFNLAASHVFLSSPTSVNLT</sequence>
<dbReference type="Gene3D" id="2.160.20.10">
    <property type="entry name" value="Single-stranded right-handed beta-helix, Pectin lyase-like"/>
    <property type="match status" value="2"/>
</dbReference>
<organism evidence="2 3">
    <name type="scientific">Rhizobium rhizogenes</name>
    <name type="common">Agrobacterium rhizogenes</name>
    <dbReference type="NCBI Taxonomy" id="359"/>
    <lineage>
        <taxon>Bacteria</taxon>
        <taxon>Pseudomonadati</taxon>
        <taxon>Pseudomonadota</taxon>
        <taxon>Alphaproteobacteria</taxon>
        <taxon>Hyphomicrobiales</taxon>
        <taxon>Rhizobiaceae</taxon>
        <taxon>Rhizobium/Agrobacterium group</taxon>
        <taxon>Rhizobium</taxon>
    </lineage>
</organism>
<accession>A0AA88F6T3</accession>
<dbReference type="InterPro" id="IPR012334">
    <property type="entry name" value="Pectin_lyas_fold"/>
</dbReference>
<name>A0AA88F6T3_RHIRH</name>
<comment type="caution">
    <text evidence="2">The sequence shown here is derived from an EMBL/GenBank/DDBJ whole genome shotgun (WGS) entry which is preliminary data.</text>
</comment>
<dbReference type="Pfam" id="PF13229">
    <property type="entry name" value="Beta_helix"/>
    <property type="match status" value="1"/>
</dbReference>
<dbReference type="SMART" id="SM00710">
    <property type="entry name" value="PbH1"/>
    <property type="match status" value="8"/>
</dbReference>
<dbReference type="SUPFAM" id="SSF51126">
    <property type="entry name" value="Pectin lyase-like"/>
    <property type="match status" value="1"/>
</dbReference>
<proteinExistence type="predicted"/>
<dbReference type="EMBL" id="QRFF01000001">
    <property type="protein sequence ID" value="KAA3504587.1"/>
    <property type="molecule type" value="Genomic_DNA"/>
</dbReference>
<dbReference type="RefSeq" id="WP_149898036.1">
    <property type="nucleotide sequence ID" value="NZ_QRFF01000001.1"/>
</dbReference>
<protein>
    <recommendedName>
        <fullName evidence="1">Right handed beta helix domain-containing protein</fullName>
    </recommendedName>
</protein>
<dbReference type="InterPro" id="IPR006626">
    <property type="entry name" value="PbH1"/>
</dbReference>
<dbReference type="InterPro" id="IPR011050">
    <property type="entry name" value="Pectin_lyase_fold/virulence"/>
</dbReference>